<evidence type="ECO:0000313" key="2">
    <source>
        <dbReference type="EMBL" id="CAL1131588.1"/>
    </source>
</evidence>
<reference evidence="2" key="2">
    <citation type="submission" date="2024-04" db="EMBL/GenBank/DDBJ databases">
        <authorList>
            <person name="Chen Y."/>
            <person name="Shah S."/>
            <person name="Dougan E. K."/>
            <person name="Thang M."/>
            <person name="Chan C."/>
        </authorList>
    </citation>
    <scope>NUCLEOTIDE SEQUENCE [LARGE SCALE GENOMIC DNA]</scope>
</reference>
<sequence>MAKNISVELLSSKVCTLPVRPNMTIGELKEEVKDELTRRLSTVEPKCRLSSTSSRRLSVSAERLPLLVATCHPEICDSNRVWCVCWLQLIDEPDHPRVRKYYNGRGCIS</sequence>
<reference evidence="1" key="1">
    <citation type="submission" date="2022-10" db="EMBL/GenBank/DDBJ databases">
        <authorList>
            <person name="Chen Y."/>
            <person name="Dougan E. K."/>
            <person name="Chan C."/>
            <person name="Rhodes N."/>
            <person name="Thang M."/>
        </authorList>
    </citation>
    <scope>NUCLEOTIDE SEQUENCE</scope>
</reference>
<dbReference type="EMBL" id="CAMXCT020000395">
    <property type="protein sequence ID" value="CAL1131588.1"/>
    <property type="molecule type" value="Genomic_DNA"/>
</dbReference>
<dbReference type="EMBL" id="CAMXCT010000395">
    <property type="protein sequence ID" value="CAI3978213.1"/>
    <property type="molecule type" value="Genomic_DNA"/>
</dbReference>
<evidence type="ECO:0000313" key="1">
    <source>
        <dbReference type="EMBL" id="CAI3978213.1"/>
    </source>
</evidence>
<name>A0A9P1FJ93_9DINO</name>
<dbReference type="AlphaFoldDB" id="A0A9P1FJ93"/>
<proteinExistence type="predicted"/>
<protein>
    <recommendedName>
        <fullName evidence="4">Ubiquitin-like domain-containing protein</fullName>
    </recommendedName>
</protein>
<dbReference type="EMBL" id="CAMXCT030000395">
    <property type="protein sequence ID" value="CAL4765525.1"/>
    <property type="molecule type" value="Genomic_DNA"/>
</dbReference>
<evidence type="ECO:0008006" key="4">
    <source>
        <dbReference type="Google" id="ProtNLM"/>
    </source>
</evidence>
<evidence type="ECO:0000313" key="3">
    <source>
        <dbReference type="Proteomes" id="UP001152797"/>
    </source>
</evidence>
<accession>A0A9P1FJ93</accession>
<organism evidence="1">
    <name type="scientific">Cladocopium goreaui</name>
    <dbReference type="NCBI Taxonomy" id="2562237"/>
    <lineage>
        <taxon>Eukaryota</taxon>
        <taxon>Sar</taxon>
        <taxon>Alveolata</taxon>
        <taxon>Dinophyceae</taxon>
        <taxon>Suessiales</taxon>
        <taxon>Symbiodiniaceae</taxon>
        <taxon>Cladocopium</taxon>
    </lineage>
</organism>
<dbReference type="CDD" id="cd17039">
    <property type="entry name" value="Ubl_ubiquitin_like"/>
    <property type="match status" value="1"/>
</dbReference>
<keyword evidence="3" id="KW-1185">Reference proteome</keyword>
<comment type="caution">
    <text evidence="1">The sequence shown here is derived from an EMBL/GenBank/DDBJ whole genome shotgun (WGS) entry which is preliminary data.</text>
</comment>
<dbReference type="Proteomes" id="UP001152797">
    <property type="component" value="Unassembled WGS sequence"/>
</dbReference>
<gene>
    <name evidence="1" type="ORF">C1SCF055_LOCUS6284</name>
</gene>